<feature type="region of interest" description="Disordered" evidence="1">
    <location>
        <begin position="778"/>
        <end position="804"/>
    </location>
</feature>
<feature type="compositionally biased region" description="Basic and acidic residues" evidence="1">
    <location>
        <begin position="1069"/>
        <end position="1084"/>
    </location>
</feature>
<feature type="compositionally biased region" description="Polar residues" evidence="1">
    <location>
        <begin position="507"/>
        <end position="535"/>
    </location>
</feature>
<evidence type="ECO:0000313" key="4">
    <source>
        <dbReference type="Proteomes" id="UP000231279"/>
    </source>
</evidence>
<dbReference type="STRING" id="429701.A0A2G9HTR2"/>
<keyword evidence="2" id="KW-0812">Transmembrane</keyword>
<protein>
    <submittedName>
        <fullName evidence="3">Uncharacterized protein</fullName>
    </submittedName>
</protein>
<sequence length="1368" mass="151065">MGIELLEIGDKLRKVVMFTIRGCFRSVCNHPFLVGMLCFLIFLYRLSPFIFSLLVSASPVLVCTAVLLGTLLSFGQPNIPEIEIEEKTTHEVVSFKTGVLGDVTVVEKKESYYVERFSEKNRDDDEVGEVRRRDFSDDTAPLIENRSRERELDDGETWEANGESGDLRFKQKYEWNEERLNDGELVDNHYATVAKKSDADSFDSETVNVDSLDSPPRSPWTRIEEREDAEEKGELEDEEDDDLDSGSDRAESSSPDASMADIMPMLDELHPLLDEEAPQPVHLSHGGSDAGSERSPKSTANGHVSDDDSENHEDLEVADDDNEDGEDEEDAQGDKEEETKSAITWTEEDQKNLMDLGSSEIERNQRLESLILRRRARKNMGLFPERSLIDLDIVDRPFNIAPISTRRQNPFDLPNDTHDDSGLPPIPGSAPSILLPRRNPFDIPYDSGEEKPDLMGDGFQEEFSTLQSREPFFRRHESFNVRSSLFALGRQAVKMRPYFVPEGPVSEESSYSPFQRQLSGLSDSKASSVPETESIGSVEDLEERMLPEEDNREEVNTVAWTKEVTEEGPEVEVGGLAFELKDNMDRILEESTIELVEVQSYYLNIESVEQRHSRGSSSSSLSVSERKERYEPVISAQTSVESTELSTTGTLEGDGLLILEGRRDFVADEAVISTRTSVESTDLSITSPVVSDIPHREPVYDSSPRELGKNLSSSSISSDIHQESDPGFTHVLVKRTVSEGSSQETEMSITGNIEMLPESSTACLVDETRPTDVVDIREHDDTNTDFSGVDQKSESKGSAAKASSVEALVDENTIEPHLPSEVPSSNVDKNIKYLLISEEESVSEVIQVPLEGQPKAEDSIGMVETVESPNPDAGVYDEADEKLVSMPSAKGNTFVFHDKAISDPVSKHIDEVQASSTSYETSRDVPTEKKSDMHEIQELDQDISSNINSPLSPAIISTQSSVSETTSSPHMPTIVEEADEIKEIDEGLLSELDNVGDFSIKQWESGSSEFEKHIDSIGESFSSACHAETSTATVFVVDSAEENKIDDTKHPENSREDMNIHEEDMENIDVSKMESNERNGRDSSDQEASQEETMSKENKVLPAHSVVDYNYKDNNVFGVPEVEVPSVEDVDSVSKKAELTSVETASYQGQVHTDATRGMPEVEVSTIEDIDLAFKQISAKEIEKAVVLEQLQAEPVVGETITEYSQDEIPHGNSSVTDSTHDTSVLEVREIEDATSDYKQSSYDSTESPELPELVESGEPRGTSLEVHVAASIPPEGTSLPPKQVLDGDTEEQLKLNTDDELVDKGGLSVEESSVKEVSASAPEKPDDEVESHSTTLVKGKGKISKSSSSSSSSTSSSESSSSDSDRE</sequence>
<feature type="region of interest" description="Disordered" evidence="1">
    <location>
        <begin position="503"/>
        <end position="536"/>
    </location>
</feature>
<evidence type="ECO:0000313" key="3">
    <source>
        <dbReference type="EMBL" id="PIN20906.1"/>
    </source>
</evidence>
<name>A0A2G9HTR2_9LAMI</name>
<dbReference type="OrthoDB" id="1908091at2759"/>
<keyword evidence="2" id="KW-0472">Membrane</keyword>
<reference evidence="4" key="1">
    <citation type="journal article" date="2018" name="Gigascience">
        <title>Genome assembly of the Pink Ipe (Handroanthus impetiginosus, Bignoniaceae), a highly valued, ecologically keystone Neotropical timber forest tree.</title>
        <authorList>
            <person name="Silva-Junior O.B."/>
            <person name="Grattapaglia D."/>
            <person name="Novaes E."/>
            <person name="Collevatti R.G."/>
        </authorList>
    </citation>
    <scope>NUCLEOTIDE SEQUENCE [LARGE SCALE GENOMIC DNA]</scope>
    <source>
        <strain evidence="4">cv. UFG-1</strain>
    </source>
</reference>
<feature type="compositionally biased region" description="Acidic residues" evidence="1">
    <location>
        <begin position="226"/>
        <end position="245"/>
    </location>
</feature>
<feature type="compositionally biased region" description="Basic and acidic residues" evidence="1">
    <location>
        <begin position="1042"/>
        <end position="1062"/>
    </location>
</feature>
<dbReference type="EMBL" id="NKXS01001041">
    <property type="protein sequence ID" value="PIN20906.1"/>
    <property type="molecule type" value="Genomic_DNA"/>
</dbReference>
<proteinExistence type="predicted"/>
<feature type="region of interest" description="Disordered" evidence="1">
    <location>
        <begin position="128"/>
        <end position="163"/>
    </location>
</feature>
<evidence type="ECO:0000256" key="2">
    <source>
        <dbReference type="SAM" id="Phobius"/>
    </source>
</evidence>
<feature type="region of interest" description="Disordered" evidence="1">
    <location>
        <begin position="1042"/>
        <end position="1100"/>
    </location>
</feature>
<feature type="region of interest" description="Disordered" evidence="1">
    <location>
        <begin position="1231"/>
        <end position="1368"/>
    </location>
</feature>
<feature type="compositionally biased region" description="Acidic residues" evidence="1">
    <location>
        <begin position="307"/>
        <end position="331"/>
    </location>
</feature>
<feature type="region of interest" description="Disordered" evidence="1">
    <location>
        <begin position="911"/>
        <end position="933"/>
    </location>
</feature>
<dbReference type="Proteomes" id="UP000231279">
    <property type="component" value="Unassembled WGS sequence"/>
</dbReference>
<feature type="compositionally biased region" description="Basic and acidic residues" evidence="1">
    <location>
        <begin position="921"/>
        <end position="933"/>
    </location>
</feature>
<feature type="transmembrane region" description="Helical" evidence="2">
    <location>
        <begin position="24"/>
        <end position="44"/>
    </location>
</feature>
<evidence type="ECO:0000256" key="1">
    <source>
        <dbReference type="SAM" id="MobiDB-lite"/>
    </source>
</evidence>
<gene>
    <name evidence="3" type="ORF">CDL12_06390</name>
</gene>
<feature type="compositionally biased region" description="Basic and acidic residues" evidence="1">
    <location>
        <begin position="694"/>
        <end position="708"/>
    </location>
</feature>
<dbReference type="PANTHER" id="PTHR33870:SF4">
    <property type="entry name" value="CARDIOMYOPATHY-ASSOCIATED PROTEIN"/>
    <property type="match status" value="1"/>
</dbReference>
<comment type="caution">
    <text evidence="3">The sequence shown here is derived from an EMBL/GenBank/DDBJ whole genome shotgun (WGS) entry which is preliminary data.</text>
</comment>
<feature type="compositionally biased region" description="Low complexity" evidence="1">
    <location>
        <begin position="1345"/>
        <end position="1368"/>
    </location>
</feature>
<keyword evidence="2" id="KW-1133">Transmembrane helix</keyword>
<feature type="region of interest" description="Disordered" evidence="1">
    <location>
        <begin position="694"/>
        <end position="724"/>
    </location>
</feature>
<feature type="compositionally biased region" description="Polar residues" evidence="1">
    <location>
        <begin position="1237"/>
        <end position="1248"/>
    </location>
</feature>
<keyword evidence="4" id="KW-1185">Reference proteome</keyword>
<feature type="transmembrane region" description="Helical" evidence="2">
    <location>
        <begin position="51"/>
        <end position="74"/>
    </location>
</feature>
<dbReference type="PANTHER" id="PTHR33870">
    <property type="entry name" value="CARDIOMYOPATHY-ASSOCIATED PROTEIN"/>
    <property type="match status" value="1"/>
</dbReference>
<accession>A0A2G9HTR2</accession>
<feature type="region of interest" description="Disordered" evidence="1">
    <location>
        <begin position="198"/>
        <end position="362"/>
    </location>
</feature>
<organism evidence="3 4">
    <name type="scientific">Handroanthus impetiginosus</name>
    <dbReference type="NCBI Taxonomy" id="429701"/>
    <lineage>
        <taxon>Eukaryota</taxon>
        <taxon>Viridiplantae</taxon>
        <taxon>Streptophyta</taxon>
        <taxon>Embryophyta</taxon>
        <taxon>Tracheophyta</taxon>
        <taxon>Spermatophyta</taxon>
        <taxon>Magnoliopsida</taxon>
        <taxon>eudicotyledons</taxon>
        <taxon>Gunneridae</taxon>
        <taxon>Pentapetalae</taxon>
        <taxon>asterids</taxon>
        <taxon>lamiids</taxon>
        <taxon>Lamiales</taxon>
        <taxon>Bignoniaceae</taxon>
        <taxon>Crescentiina</taxon>
        <taxon>Tabebuia alliance</taxon>
        <taxon>Handroanthus</taxon>
    </lineage>
</organism>
<feature type="compositionally biased region" description="Low complexity" evidence="1">
    <location>
        <begin position="1309"/>
        <end position="1322"/>
    </location>
</feature>